<evidence type="ECO:0000313" key="2">
    <source>
        <dbReference type="Proteomes" id="UP000630887"/>
    </source>
</evidence>
<dbReference type="SUPFAM" id="SSF54909">
    <property type="entry name" value="Dimeric alpha+beta barrel"/>
    <property type="match status" value="1"/>
</dbReference>
<keyword evidence="2" id="KW-1185">Reference proteome</keyword>
<protein>
    <recommendedName>
        <fullName evidence="3">Heme-degrading monooxygenase HmoA</fullName>
    </recommendedName>
</protein>
<accession>A0A8J3P625</accession>
<reference evidence="1 2" key="1">
    <citation type="submission" date="2021-01" db="EMBL/GenBank/DDBJ databases">
        <title>Whole genome shotgun sequence of Catellatospora coxensis NBRC 107359.</title>
        <authorList>
            <person name="Komaki H."/>
            <person name="Tamura T."/>
        </authorList>
    </citation>
    <scope>NUCLEOTIDE SEQUENCE [LARGE SCALE GENOMIC DNA]</scope>
    <source>
        <strain evidence="1 2">NBRC 107359</strain>
    </source>
</reference>
<dbReference type="PANTHER" id="PTHR37811:SF2">
    <property type="entry name" value="ABM DOMAIN-CONTAINING PROTEIN"/>
    <property type="match status" value="1"/>
</dbReference>
<dbReference type="Gene3D" id="3.30.70.100">
    <property type="match status" value="1"/>
</dbReference>
<sequence length="123" mass="13818">MITPYWTRPEPPYHVAIFTITPSGTDPEGYAAMNERMVALAESQPGYLGRESAVLPDGSDLVVIYYADAESIRSWKQHPEHLVAQQLGRQKWLARYRVEVAHVERAYEFAADSDAAEDRPGPS</sequence>
<dbReference type="PANTHER" id="PTHR37811">
    <property type="entry name" value="BLL5343 PROTEIN"/>
    <property type="match status" value="1"/>
</dbReference>
<gene>
    <name evidence="1" type="ORF">Cco03nite_20430</name>
</gene>
<evidence type="ECO:0000313" key="1">
    <source>
        <dbReference type="EMBL" id="GIG05343.1"/>
    </source>
</evidence>
<proteinExistence type="predicted"/>
<dbReference type="RefSeq" id="WP_203691552.1">
    <property type="nucleotide sequence ID" value="NZ_BAAALC010000021.1"/>
</dbReference>
<evidence type="ECO:0008006" key="3">
    <source>
        <dbReference type="Google" id="ProtNLM"/>
    </source>
</evidence>
<dbReference type="InterPro" id="IPR011008">
    <property type="entry name" value="Dimeric_a/b-barrel"/>
</dbReference>
<dbReference type="EMBL" id="BONI01000014">
    <property type="protein sequence ID" value="GIG05343.1"/>
    <property type="molecule type" value="Genomic_DNA"/>
</dbReference>
<name>A0A8J3P625_9ACTN</name>
<dbReference type="InterPro" id="IPR052936">
    <property type="entry name" value="Jasmonate_Hydroxylase-like"/>
</dbReference>
<organism evidence="1 2">
    <name type="scientific">Catellatospora coxensis</name>
    <dbReference type="NCBI Taxonomy" id="310354"/>
    <lineage>
        <taxon>Bacteria</taxon>
        <taxon>Bacillati</taxon>
        <taxon>Actinomycetota</taxon>
        <taxon>Actinomycetes</taxon>
        <taxon>Micromonosporales</taxon>
        <taxon>Micromonosporaceae</taxon>
        <taxon>Catellatospora</taxon>
    </lineage>
</organism>
<dbReference type="Proteomes" id="UP000630887">
    <property type="component" value="Unassembled WGS sequence"/>
</dbReference>
<comment type="caution">
    <text evidence="1">The sequence shown here is derived from an EMBL/GenBank/DDBJ whole genome shotgun (WGS) entry which is preliminary data.</text>
</comment>
<dbReference type="AlphaFoldDB" id="A0A8J3P625"/>